<proteinExistence type="inferred from homology"/>
<name>A0A511FD44_9CELL</name>
<comment type="similarity">
    <text evidence="1 4">Belongs to the glutathione peroxidase family.</text>
</comment>
<dbReference type="InterPro" id="IPR004629">
    <property type="entry name" value="WecG_TagA_CpsF"/>
</dbReference>
<dbReference type="SUPFAM" id="SSF52833">
    <property type="entry name" value="Thioredoxin-like"/>
    <property type="match status" value="1"/>
</dbReference>
<dbReference type="InterPro" id="IPR036249">
    <property type="entry name" value="Thioredoxin-like_sf"/>
</dbReference>
<evidence type="ECO:0000313" key="7">
    <source>
        <dbReference type="Proteomes" id="UP000321723"/>
    </source>
</evidence>
<dbReference type="GO" id="GO:0034599">
    <property type="term" value="P:cellular response to oxidative stress"/>
    <property type="evidence" value="ECO:0007669"/>
    <property type="project" value="TreeGrafter"/>
</dbReference>
<comment type="caution">
    <text evidence="6">The sequence shown here is derived from an EMBL/GenBank/DDBJ whole genome shotgun (WGS) entry which is preliminary data.</text>
</comment>
<dbReference type="EMBL" id="BJVQ01000030">
    <property type="protein sequence ID" value="GEL47122.1"/>
    <property type="molecule type" value="Genomic_DNA"/>
</dbReference>
<dbReference type="GO" id="GO:0004601">
    <property type="term" value="F:peroxidase activity"/>
    <property type="evidence" value="ECO:0007669"/>
    <property type="project" value="UniProtKB-KW"/>
</dbReference>
<evidence type="ECO:0000256" key="1">
    <source>
        <dbReference type="ARBA" id="ARBA00006926"/>
    </source>
</evidence>
<evidence type="ECO:0000256" key="3">
    <source>
        <dbReference type="ARBA" id="ARBA00023002"/>
    </source>
</evidence>
<evidence type="ECO:0000256" key="2">
    <source>
        <dbReference type="ARBA" id="ARBA00022559"/>
    </source>
</evidence>
<dbReference type="CDD" id="cd00340">
    <property type="entry name" value="GSH_Peroxidase"/>
    <property type="match status" value="1"/>
</dbReference>
<accession>A0A511FD44</accession>
<protein>
    <recommendedName>
        <fullName evidence="4">Glutathione peroxidase</fullName>
    </recommendedName>
</protein>
<evidence type="ECO:0000313" key="6">
    <source>
        <dbReference type="EMBL" id="GEL47122.1"/>
    </source>
</evidence>
<keyword evidence="2 4" id="KW-0575">Peroxidase</keyword>
<keyword evidence="7" id="KW-1185">Reference proteome</keyword>
<sequence>MAAGPEDRRLGPDLTPAGPAGDVVPLLPLPCPPAPADPLRTVKHMTARTAWPRVLLGGTPVDLLDAPDAVATIVAHATSTEPWPLGVMSANLDHIHHFGCHGPSSLVPFTWAHPAAGEPPRARFRPEDAAAPAVRWLNLLDGAPLVRHAAHLTGRAWPRLAGSDLIDPILDAAEVQGLRVGFLGGRPEVLTALGERLAVDRPGLVVAGAWSPDRGDLDDAARSRDWADRVRAAGVEVLVVGLGKPRQERWILRYGPLTGARVQLAFGGPGPSSPSRRCEDRRMDLGDIEITTLRGERTTFGALTGGRVALVVNVASRCGLAPQYEQLEELQRTYGDRGFTVLGVPSNQFLQELGSSDAIAEYCSATWGVTFPMTEKVKVNGRGAHPLYRALTQVPDAGGKAGRVQWNFEKFLVHPDGSVRRFRPRTTPDAPEVVEAIEEYLGAGTRDA</sequence>
<dbReference type="Pfam" id="PF00255">
    <property type="entry name" value="GSHPx"/>
    <property type="match status" value="1"/>
</dbReference>
<feature type="region of interest" description="Disordered" evidence="5">
    <location>
        <begin position="1"/>
        <end position="21"/>
    </location>
</feature>
<reference evidence="6 7" key="1">
    <citation type="submission" date="2019-07" db="EMBL/GenBank/DDBJ databases">
        <title>Whole genome shotgun sequence of Cellulomonas hominis NBRC 16055.</title>
        <authorList>
            <person name="Hosoyama A."/>
            <person name="Uohara A."/>
            <person name="Ohji S."/>
            <person name="Ichikawa N."/>
        </authorList>
    </citation>
    <scope>NUCLEOTIDE SEQUENCE [LARGE SCALE GENOMIC DNA]</scope>
    <source>
        <strain evidence="6 7">NBRC 16055</strain>
    </source>
</reference>
<dbReference type="Proteomes" id="UP000321723">
    <property type="component" value="Unassembled WGS sequence"/>
</dbReference>
<dbReference type="AlphaFoldDB" id="A0A511FD44"/>
<dbReference type="Pfam" id="PF03808">
    <property type="entry name" value="Glyco_tran_WecG"/>
    <property type="match status" value="1"/>
</dbReference>
<evidence type="ECO:0000256" key="5">
    <source>
        <dbReference type="SAM" id="MobiDB-lite"/>
    </source>
</evidence>
<dbReference type="PANTHER" id="PTHR11592:SF40">
    <property type="entry name" value="THIOREDOXIN_GLUTATHIONE PEROXIDASE BTUE"/>
    <property type="match status" value="1"/>
</dbReference>
<gene>
    <name evidence="6" type="ORF">CHO01_22380</name>
</gene>
<evidence type="ECO:0000256" key="4">
    <source>
        <dbReference type="RuleBase" id="RU000499"/>
    </source>
</evidence>
<dbReference type="GO" id="GO:0016740">
    <property type="term" value="F:transferase activity"/>
    <property type="evidence" value="ECO:0007669"/>
    <property type="project" value="InterPro"/>
</dbReference>
<dbReference type="PANTHER" id="PTHR11592">
    <property type="entry name" value="GLUTATHIONE PEROXIDASE"/>
    <property type="match status" value="1"/>
</dbReference>
<dbReference type="CDD" id="cd06533">
    <property type="entry name" value="Glyco_transf_WecG_TagA"/>
    <property type="match status" value="1"/>
</dbReference>
<dbReference type="PRINTS" id="PR01011">
    <property type="entry name" value="GLUTPROXDASE"/>
</dbReference>
<organism evidence="6 7">
    <name type="scientific">Cellulomonas hominis</name>
    <dbReference type="NCBI Taxonomy" id="156981"/>
    <lineage>
        <taxon>Bacteria</taxon>
        <taxon>Bacillati</taxon>
        <taxon>Actinomycetota</taxon>
        <taxon>Actinomycetes</taxon>
        <taxon>Micrococcales</taxon>
        <taxon>Cellulomonadaceae</taxon>
        <taxon>Cellulomonas</taxon>
    </lineage>
</organism>
<keyword evidence="3 4" id="KW-0560">Oxidoreductase</keyword>
<feature type="compositionally biased region" description="Basic and acidic residues" evidence="5">
    <location>
        <begin position="1"/>
        <end position="11"/>
    </location>
</feature>
<dbReference type="Gene3D" id="3.40.30.10">
    <property type="entry name" value="Glutaredoxin"/>
    <property type="match status" value="1"/>
</dbReference>
<dbReference type="PROSITE" id="PS51355">
    <property type="entry name" value="GLUTATHIONE_PEROXID_3"/>
    <property type="match status" value="1"/>
</dbReference>
<dbReference type="InterPro" id="IPR000889">
    <property type="entry name" value="Glutathione_peroxidase"/>
</dbReference>